<reference evidence="7" key="1">
    <citation type="journal article" date="2018" name="Nat. Microbiol.">
        <title>Leveraging single-cell genomics to expand the fungal tree of life.</title>
        <authorList>
            <person name="Ahrendt S.R."/>
            <person name="Quandt C.A."/>
            <person name="Ciobanu D."/>
            <person name="Clum A."/>
            <person name="Salamov A."/>
            <person name="Andreopoulos B."/>
            <person name="Cheng J.F."/>
            <person name="Woyke T."/>
            <person name="Pelin A."/>
            <person name="Henrissat B."/>
            <person name="Reynolds N.K."/>
            <person name="Benny G.L."/>
            <person name="Smith M.E."/>
            <person name="James T.Y."/>
            <person name="Grigoriev I.V."/>
        </authorList>
    </citation>
    <scope>NUCLEOTIDE SEQUENCE [LARGE SCALE GENOMIC DNA]</scope>
</reference>
<dbReference type="PANTHER" id="PTHR19858:SF0">
    <property type="entry name" value="PERIODIC TRYPTOPHAN PROTEIN 2 HOMOLOG"/>
    <property type="match status" value="1"/>
</dbReference>
<keyword evidence="2 4" id="KW-0853">WD repeat</keyword>
<dbReference type="AlphaFoldDB" id="A0A4P9VWI8"/>
<dbReference type="InterPro" id="IPR001680">
    <property type="entry name" value="WD40_rpt"/>
</dbReference>
<dbReference type="Pfam" id="PF04003">
    <property type="entry name" value="Utp12"/>
    <property type="match status" value="1"/>
</dbReference>
<dbReference type="GO" id="GO:0000028">
    <property type="term" value="P:ribosomal small subunit assembly"/>
    <property type="evidence" value="ECO:0007669"/>
    <property type="project" value="TreeGrafter"/>
</dbReference>
<evidence type="ECO:0000256" key="1">
    <source>
        <dbReference type="ARBA" id="ARBA00010226"/>
    </source>
</evidence>
<feature type="domain" description="Small-subunit processome Utp12" evidence="5">
    <location>
        <begin position="221"/>
        <end position="312"/>
    </location>
</feature>
<gene>
    <name evidence="6" type="ORF">BDK51DRAFT_15477</name>
</gene>
<dbReference type="SUPFAM" id="SSF50969">
    <property type="entry name" value="YVTN repeat-like/Quinoprotein amine dehydrogenase"/>
    <property type="match status" value="1"/>
</dbReference>
<keyword evidence="7" id="KW-1185">Reference proteome</keyword>
<accession>A0A4P9VWI8</accession>
<dbReference type="GO" id="GO:0034388">
    <property type="term" value="C:Pwp2p-containing subcomplex of 90S preribosome"/>
    <property type="evidence" value="ECO:0007669"/>
    <property type="project" value="TreeGrafter"/>
</dbReference>
<sequence length="312" mass="34567">DGKQIVATTLDGQICFWDLAYGKPAGTIEGRKDIGGGRHAADRMTAANNSSGKHFTSICFTADGEAVIAGGNSKYVCIYDAPAKMLLKRFQVSHNLSLDAMHEKLNSRNMTEAGPRDLIDETGELSDLEDRIDASLPGVMRGDLSLRKTRPEARTRGVRFSPTGRSWAAASTEGLLVYSLDDALLFDPFDLEIDITEDSILEALAAREHLRALVMAFRLGEQHLVRRVHDAIPANDAALVARDLPPKYLERMLKFLVAHMEKSPRVEMHMLWATALLKAHCRYLKDRSVEFASALRGLQKAIGRSFEEMSKL</sequence>
<dbReference type="InterPro" id="IPR027145">
    <property type="entry name" value="PWP2"/>
</dbReference>
<dbReference type="InterPro" id="IPR011044">
    <property type="entry name" value="Quino_amine_DH_bsu"/>
</dbReference>
<organism evidence="6 7">
    <name type="scientific">Blyttiomyces helicus</name>
    <dbReference type="NCBI Taxonomy" id="388810"/>
    <lineage>
        <taxon>Eukaryota</taxon>
        <taxon>Fungi</taxon>
        <taxon>Fungi incertae sedis</taxon>
        <taxon>Chytridiomycota</taxon>
        <taxon>Chytridiomycota incertae sedis</taxon>
        <taxon>Chytridiomycetes</taxon>
        <taxon>Chytridiomycetes incertae sedis</taxon>
        <taxon>Blyttiomyces</taxon>
    </lineage>
</organism>
<dbReference type="InterPro" id="IPR019775">
    <property type="entry name" value="WD40_repeat_CS"/>
</dbReference>
<proteinExistence type="inferred from homology"/>
<dbReference type="Proteomes" id="UP000269721">
    <property type="component" value="Unassembled WGS sequence"/>
</dbReference>
<keyword evidence="3" id="KW-0677">Repeat</keyword>
<feature type="non-terminal residue" evidence="6">
    <location>
        <position position="1"/>
    </location>
</feature>
<evidence type="ECO:0000256" key="2">
    <source>
        <dbReference type="ARBA" id="ARBA00022574"/>
    </source>
</evidence>
<evidence type="ECO:0000259" key="5">
    <source>
        <dbReference type="Pfam" id="PF04003"/>
    </source>
</evidence>
<dbReference type="InterPro" id="IPR015943">
    <property type="entry name" value="WD40/YVTN_repeat-like_dom_sf"/>
</dbReference>
<dbReference type="OrthoDB" id="3142434at2759"/>
<dbReference type="GO" id="GO:0000462">
    <property type="term" value="P:maturation of SSU-rRNA from tricistronic rRNA transcript (SSU-rRNA, 5.8S rRNA, LSU-rRNA)"/>
    <property type="evidence" value="ECO:0007669"/>
    <property type="project" value="TreeGrafter"/>
</dbReference>
<feature type="repeat" description="WD" evidence="4">
    <location>
        <begin position="1"/>
        <end position="27"/>
    </location>
</feature>
<evidence type="ECO:0000256" key="3">
    <source>
        <dbReference type="ARBA" id="ARBA00022737"/>
    </source>
</evidence>
<name>A0A4P9VWI8_9FUNG</name>
<dbReference type="PANTHER" id="PTHR19858">
    <property type="entry name" value="WD40 REPEAT PROTEIN"/>
    <property type="match status" value="1"/>
</dbReference>
<dbReference type="EMBL" id="ML001743">
    <property type="protein sequence ID" value="RKO83043.1"/>
    <property type="molecule type" value="Genomic_DNA"/>
</dbReference>
<evidence type="ECO:0000256" key="4">
    <source>
        <dbReference type="PROSITE-ProRule" id="PRU00221"/>
    </source>
</evidence>
<evidence type="ECO:0000313" key="6">
    <source>
        <dbReference type="EMBL" id="RKO83043.1"/>
    </source>
</evidence>
<comment type="similarity">
    <text evidence="1">Belongs to the WD repeat PWP2 family.</text>
</comment>
<protein>
    <submittedName>
        <fullName evidence="6">Dip2/Utp12 family-domain-containing protein</fullName>
    </submittedName>
</protein>
<dbReference type="PROSITE" id="PS00678">
    <property type="entry name" value="WD_REPEATS_1"/>
    <property type="match status" value="1"/>
</dbReference>
<evidence type="ECO:0000313" key="7">
    <source>
        <dbReference type="Proteomes" id="UP000269721"/>
    </source>
</evidence>
<dbReference type="GO" id="GO:0032040">
    <property type="term" value="C:small-subunit processome"/>
    <property type="evidence" value="ECO:0007669"/>
    <property type="project" value="TreeGrafter"/>
</dbReference>
<dbReference type="PROSITE" id="PS50082">
    <property type="entry name" value="WD_REPEATS_2"/>
    <property type="match status" value="1"/>
</dbReference>
<dbReference type="InterPro" id="IPR007148">
    <property type="entry name" value="SSU_processome_Utp12"/>
</dbReference>
<dbReference type="Gene3D" id="2.130.10.10">
    <property type="entry name" value="YVTN repeat-like/Quinoprotein amine dehydrogenase"/>
    <property type="match status" value="1"/>
</dbReference>